<dbReference type="GO" id="GO:1903980">
    <property type="term" value="P:positive regulation of microglial cell activation"/>
    <property type="evidence" value="ECO:0007669"/>
    <property type="project" value="TreeGrafter"/>
</dbReference>
<dbReference type="PANTHER" id="PTHR11860">
    <property type="entry name" value="POLYMERIC-IMMUNOGLOBULIN RECEPTOR"/>
    <property type="match status" value="1"/>
</dbReference>
<dbReference type="InterPro" id="IPR003599">
    <property type="entry name" value="Ig_sub"/>
</dbReference>
<dbReference type="GO" id="GO:0070374">
    <property type="term" value="P:positive regulation of ERK1 and ERK2 cascade"/>
    <property type="evidence" value="ECO:0007669"/>
    <property type="project" value="TreeGrafter"/>
</dbReference>
<dbReference type="SUPFAM" id="SSF48726">
    <property type="entry name" value="Immunoglobulin"/>
    <property type="match status" value="1"/>
</dbReference>
<evidence type="ECO:0000256" key="2">
    <source>
        <dbReference type="ARBA" id="ARBA00022692"/>
    </source>
</evidence>
<dbReference type="KEGG" id="asn:102374233"/>
<dbReference type="PROSITE" id="PS50835">
    <property type="entry name" value="IG_LIKE"/>
    <property type="match status" value="1"/>
</dbReference>
<evidence type="ECO:0000313" key="7">
    <source>
        <dbReference type="RefSeq" id="XP_025061213.1"/>
    </source>
</evidence>
<keyword evidence="2 4" id="KW-0812">Transmembrane</keyword>
<feature type="domain" description="Ig-like" evidence="5">
    <location>
        <begin position="22"/>
        <end position="107"/>
    </location>
</feature>
<dbReference type="PANTHER" id="PTHR11860:SF54">
    <property type="entry name" value="TRIGGERING RECEPTOR EXPRESSED ON MYELOID CELLS 2"/>
    <property type="match status" value="1"/>
</dbReference>
<feature type="transmembrane region" description="Helical" evidence="4">
    <location>
        <begin position="139"/>
        <end position="163"/>
    </location>
</feature>
<dbReference type="Pfam" id="PF07686">
    <property type="entry name" value="V-set"/>
    <property type="match status" value="1"/>
</dbReference>
<gene>
    <name evidence="7 8 9" type="primary">LOC102374233</name>
</gene>
<evidence type="ECO:0000256" key="1">
    <source>
        <dbReference type="ARBA" id="ARBA00004370"/>
    </source>
</evidence>
<dbReference type="GO" id="GO:0060100">
    <property type="term" value="P:positive regulation of phagocytosis, engulfment"/>
    <property type="evidence" value="ECO:0007669"/>
    <property type="project" value="TreeGrafter"/>
</dbReference>
<dbReference type="SMART" id="SM00409">
    <property type="entry name" value="IG"/>
    <property type="match status" value="1"/>
</dbReference>
<dbReference type="RefSeq" id="XP_025061215.1">
    <property type="nucleotide sequence ID" value="XM_025205430.1"/>
</dbReference>
<dbReference type="Proteomes" id="UP000189705">
    <property type="component" value="Unplaced"/>
</dbReference>
<reference evidence="7 8" key="1">
    <citation type="submission" date="2025-04" db="UniProtKB">
        <authorList>
            <consortium name="RefSeq"/>
        </authorList>
    </citation>
    <scope>IDENTIFICATION</scope>
</reference>
<dbReference type="RefSeq" id="XP_025061213.1">
    <property type="nucleotide sequence ID" value="XM_025205428.1"/>
</dbReference>
<evidence type="ECO:0000256" key="3">
    <source>
        <dbReference type="ARBA" id="ARBA00023136"/>
    </source>
</evidence>
<dbReference type="Gene3D" id="2.60.40.10">
    <property type="entry name" value="Immunoglobulins"/>
    <property type="match status" value="1"/>
</dbReference>
<dbReference type="GO" id="GO:0120035">
    <property type="term" value="P:regulation of plasma membrane bounded cell projection organization"/>
    <property type="evidence" value="ECO:0007669"/>
    <property type="project" value="TreeGrafter"/>
</dbReference>
<evidence type="ECO:0000313" key="9">
    <source>
        <dbReference type="RefSeq" id="XP_025061215.1"/>
    </source>
</evidence>
<organism evidence="6 9">
    <name type="scientific">Alligator sinensis</name>
    <name type="common">Chinese alligator</name>
    <dbReference type="NCBI Taxonomy" id="38654"/>
    <lineage>
        <taxon>Eukaryota</taxon>
        <taxon>Metazoa</taxon>
        <taxon>Chordata</taxon>
        <taxon>Craniata</taxon>
        <taxon>Vertebrata</taxon>
        <taxon>Euteleostomi</taxon>
        <taxon>Archelosauria</taxon>
        <taxon>Archosauria</taxon>
        <taxon>Crocodylia</taxon>
        <taxon>Alligatoridae</taxon>
        <taxon>Alligatorinae</taxon>
        <taxon>Alligator</taxon>
    </lineage>
</organism>
<protein>
    <submittedName>
        <fullName evidence="7 8">CMRF35-like molecule 8 isoform X1</fullName>
    </submittedName>
</protein>
<keyword evidence="6" id="KW-1185">Reference proteome</keyword>
<dbReference type="GO" id="GO:0050850">
    <property type="term" value="P:positive regulation of calcium-mediated signaling"/>
    <property type="evidence" value="ECO:0007669"/>
    <property type="project" value="TreeGrafter"/>
</dbReference>
<dbReference type="GeneID" id="102374233"/>
<dbReference type="InterPro" id="IPR013783">
    <property type="entry name" value="Ig-like_fold"/>
</dbReference>
<evidence type="ECO:0000313" key="8">
    <source>
        <dbReference type="RefSeq" id="XP_025061214.1"/>
    </source>
</evidence>
<dbReference type="RefSeq" id="XP_025061214.1">
    <property type="nucleotide sequence ID" value="XM_025205429.1"/>
</dbReference>
<dbReference type="InterPro" id="IPR007110">
    <property type="entry name" value="Ig-like_dom"/>
</dbReference>
<keyword evidence="4" id="KW-1133">Transmembrane helix</keyword>
<evidence type="ECO:0000256" key="4">
    <source>
        <dbReference type="SAM" id="Phobius"/>
    </source>
</evidence>
<sequence>MLTKQAGLHALAGALEVHGEVGRSVALQCPYSPEHDAAEKLWCKYEGTWCLSILASMGSTSDGHHGRAAVHEIRENRTFALTVEGLQVNDTGIYECRIRMPGEASVTLLNILLHISTEGTLSQPSSSIDVTPRTTSSTAFAMAASISTVVLVLAVFLMGILGLKWKQRRNGGPRKHLTWNIFRRDIISPAVAREDDFAIYVNMPRFPRS</sequence>
<evidence type="ECO:0000259" key="5">
    <source>
        <dbReference type="PROSITE" id="PS50835"/>
    </source>
</evidence>
<dbReference type="InterPro" id="IPR050671">
    <property type="entry name" value="CD300_family_receptors"/>
</dbReference>
<comment type="subcellular location">
    <subcellularLocation>
        <location evidence="1">Membrane</location>
    </subcellularLocation>
</comment>
<dbReference type="GO" id="GO:0004888">
    <property type="term" value="F:transmembrane signaling receptor activity"/>
    <property type="evidence" value="ECO:0007669"/>
    <property type="project" value="TreeGrafter"/>
</dbReference>
<accession>A0A3Q0GSR1</accession>
<dbReference type="InterPro" id="IPR036179">
    <property type="entry name" value="Ig-like_dom_sf"/>
</dbReference>
<evidence type="ECO:0000313" key="6">
    <source>
        <dbReference type="Proteomes" id="UP000189705"/>
    </source>
</evidence>
<keyword evidence="3 4" id="KW-0472">Membrane</keyword>
<dbReference type="AlphaFoldDB" id="A0A3Q0GSR1"/>
<dbReference type="InterPro" id="IPR013106">
    <property type="entry name" value="Ig_V-set"/>
</dbReference>
<proteinExistence type="predicted"/>
<dbReference type="GO" id="GO:0005886">
    <property type="term" value="C:plasma membrane"/>
    <property type="evidence" value="ECO:0007669"/>
    <property type="project" value="TreeGrafter"/>
</dbReference>
<name>A0A3Q0GSR1_ALLSI</name>